<gene>
    <name evidence="3" type="ORF">VF00_C0014G0005</name>
</gene>
<evidence type="ECO:0000313" key="4">
    <source>
        <dbReference type="Proteomes" id="UP000034913"/>
    </source>
</evidence>
<keyword evidence="1" id="KW-0812">Transmembrane</keyword>
<keyword evidence="1" id="KW-0472">Membrane</keyword>
<dbReference type="Pfam" id="PF14257">
    <property type="entry name" value="DUF4349"/>
    <property type="match status" value="1"/>
</dbReference>
<dbReference type="Proteomes" id="UP000034913">
    <property type="component" value="Unassembled WGS sequence"/>
</dbReference>
<sequence length="267" mass="28967">MLPLFSWVKKNKLASFVIAVLAILLILVWWKPELGGDIGGKSPDLIGGMDRGGAPTAGEEGSGGKVVIESSTASLVVSDVPARRGSDGRIDAALEAMAGIGVQAKLAATVSYYKTLAVKVAEESLVGVDVTEEFADLEARIKTLETTISQFEAIKARATKISDLVSITSQIISLREQIDVLKGQKKFIAEAAAYPKITVYLATDEFALPYQPPEGFRPGTVFKLAVRSLLSLIYAVGNFLIWAAVYSILWIPVLFLLRYLNRRFKIF</sequence>
<evidence type="ECO:0000259" key="2">
    <source>
        <dbReference type="Pfam" id="PF14257"/>
    </source>
</evidence>
<protein>
    <recommendedName>
        <fullName evidence="2">DUF4349 domain-containing protein</fullName>
    </recommendedName>
</protein>
<proteinExistence type="predicted"/>
<feature type="domain" description="DUF4349" evidence="2">
    <location>
        <begin position="118"/>
        <end position="255"/>
    </location>
</feature>
<organism evidence="3 4">
    <name type="scientific">candidate division Kazan bacterium GW2011_GWB1_52_7</name>
    <dbReference type="NCBI Taxonomy" id="1620414"/>
    <lineage>
        <taxon>Bacteria</taxon>
        <taxon>Bacteria division Kazan-3B-28</taxon>
    </lineage>
</organism>
<reference evidence="3 4" key="1">
    <citation type="journal article" date="2015" name="Nature">
        <title>rRNA introns, odd ribosomes, and small enigmatic genomes across a large radiation of phyla.</title>
        <authorList>
            <person name="Brown C.T."/>
            <person name="Hug L.A."/>
            <person name="Thomas B.C."/>
            <person name="Sharon I."/>
            <person name="Castelle C.J."/>
            <person name="Singh A."/>
            <person name="Wilkins M.J."/>
            <person name="Williams K.H."/>
            <person name="Banfield J.F."/>
        </authorList>
    </citation>
    <scope>NUCLEOTIDE SEQUENCE [LARGE SCALE GENOMIC DNA]</scope>
</reference>
<evidence type="ECO:0000256" key="1">
    <source>
        <dbReference type="SAM" id="Phobius"/>
    </source>
</evidence>
<dbReference type="EMBL" id="LCRB01000014">
    <property type="protein sequence ID" value="KKW26227.1"/>
    <property type="molecule type" value="Genomic_DNA"/>
</dbReference>
<accession>A0A0G1ZEG0</accession>
<dbReference type="AlphaFoldDB" id="A0A0G1ZEG0"/>
<keyword evidence="1" id="KW-1133">Transmembrane helix</keyword>
<dbReference type="InterPro" id="IPR025645">
    <property type="entry name" value="DUF4349"/>
</dbReference>
<name>A0A0G1ZEG0_UNCK3</name>
<comment type="caution">
    <text evidence="3">The sequence shown here is derived from an EMBL/GenBank/DDBJ whole genome shotgun (WGS) entry which is preliminary data.</text>
</comment>
<feature type="transmembrane region" description="Helical" evidence="1">
    <location>
        <begin position="12"/>
        <end position="30"/>
    </location>
</feature>
<feature type="transmembrane region" description="Helical" evidence="1">
    <location>
        <begin position="232"/>
        <end position="257"/>
    </location>
</feature>
<evidence type="ECO:0000313" key="3">
    <source>
        <dbReference type="EMBL" id="KKW26227.1"/>
    </source>
</evidence>